<sequence length="102" mass="10810">MSAPLELDYIGLLTAAGGRADDDLKGTKPRLGLPGCESPDRRPTATATALELLPAKGAKQGFSNEVVPPALAGRAITSTLILPEGQLQYPIAVRCWIDAQWR</sequence>
<proteinExistence type="predicted"/>
<name>A0AAD8SJ74_LOLMU</name>
<reference evidence="2" key="1">
    <citation type="submission" date="2023-07" db="EMBL/GenBank/DDBJ databases">
        <title>A chromosome-level genome assembly of Lolium multiflorum.</title>
        <authorList>
            <person name="Chen Y."/>
            <person name="Copetti D."/>
            <person name="Kolliker R."/>
            <person name="Studer B."/>
        </authorList>
    </citation>
    <scope>NUCLEOTIDE SEQUENCE</scope>
    <source>
        <strain evidence="2">02402/16</strain>
        <tissue evidence="2">Leaf</tissue>
    </source>
</reference>
<evidence type="ECO:0000313" key="2">
    <source>
        <dbReference type="EMBL" id="KAK1652122.1"/>
    </source>
</evidence>
<dbReference type="EMBL" id="JAUUTY010000004">
    <property type="protein sequence ID" value="KAK1652122.1"/>
    <property type="molecule type" value="Genomic_DNA"/>
</dbReference>
<gene>
    <name evidence="2" type="ORF">QYE76_069927</name>
</gene>
<accession>A0AAD8SJ74</accession>
<evidence type="ECO:0000256" key="1">
    <source>
        <dbReference type="SAM" id="MobiDB-lite"/>
    </source>
</evidence>
<protein>
    <submittedName>
        <fullName evidence="2">Uncharacterized protein</fullName>
    </submittedName>
</protein>
<keyword evidence="3" id="KW-1185">Reference proteome</keyword>
<organism evidence="2 3">
    <name type="scientific">Lolium multiflorum</name>
    <name type="common">Italian ryegrass</name>
    <name type="synonym">Lolium perenne subsp. multiflorum</name>
    <dbReference type="NCBI Taxonomy" id="4521"/>
    <lineage>
        <taxon>Eukaryota</taxon>
        <taxon>Viridiplantae</taxon>
        <taxon>Streptophyta</taxon>
        <taxon>Embryophyta</taxon>
        <taxon>Tracheophyta</taxon>
        <taxon>Spermatophyta</taxon>
        <taxon>Magnoliopsida</taxon>
        <taxon>Liliopsida</taxon>
        <taxon>Poales</taxon>
        <taxon>Poaceae</taxon>
        <taxon>BOP clade</taxon>
        <taxon>Pooideae</taxon>
        <taxon>Poodae</taxon>
        <taxon>Poeae</taxon>
        <taxon>Poeae Chloroplast Group 2 (Poeae type)</taxon>
        <taxon>Loliodinae</taxon>
        <taxon>Loliinae</taxon>
        <taxon>Lolium</taxon>
    </lineage>
</organism>
<comment type="caution">
    <text evidence="2">The sequence shown here is derived from an EMBL/GenBank/DDBJ whole genome shotgun (WGS) entry which is preliminary data.</text>
</comment>
<dbReference type="Proteomes" id="UP001231189">
    <property type="component" value="Unassembled WGS sequence"/>
</dbReference>
<feature type="region of interest" description="Disordered" evidence="1">
    <location>
        <begin position="23"/>
        <end position="44"/>
    </location>
</feature>
<dbReference type="AlphaFoldDB" id="A0AAD8SJ74"/>
<evidence type="ECO:0000313" key="3">
    <source>
        <dbReference type="Proteomes" id="UP001231189"/>
    </source>
</evidence>